<evidence type="ECO:0000313" key="1">
    <source>
        <dbReference type="EMBL" id="MBB5982421.1"/>
    </source>
</evidence>
<accession>A0A841DWS6</accession>
<evidence type="ECO:0008006" key="3">
    <source>
        <dbReference type="Google" id="ProtNLM"/>
    </source>
</evidence>
<dbReference type="EMBL" id="JACHNF010000001">
    <property type="protein sequence ID" value="MBB5982421.1"/>
    <property type="molecule type" value="Genomic_DNA"/>
</dbReference>
<gene>
    <name evidence="1" type="ORF">HDA44_005762</name>
</gene>
<dbReference type="AlphaFoldDB" id="A0A841DWS6"/>
<name>A0A841DWS6_9ACTN</name>
<dbReference type="Proteomes" id="UP000558997">
    <property type="component" value="Unassembled WGS sequence"/>
</dbReference>
<keyword evidence="2" id="KW-1185">Reference proteome</keyword>
<sequence>MARTDVATQKIVGTGLAPNMTQPTVDGDVIDSGSVAVMVTNGSGASINVTAQTPAKSAGLDVAENIVAVAAGATQLIGPFPKGTYGQPSGADEGRVYIDYSAQASVTRAVVGF</sequence>
<reference evidence="1 2" key="1">
    <citation type="submission" date="2020-08" db="EMBL/GenBank/DDBJ databases">
        <title>Sequencing the genomes of 1000 actinobacteria strains.</title>
        <authorList>
            <person name="Klenk H.-P."/>
        </authorList>
    </citation>
    <scope>NUCLEOTIDE SEQUENCE [LARGE SCALE GENOMIC DNA]</scope>
    <source>
        <strain evidence="1 2">DSM 17294</strain>
    </source>
</reference>
<organism evidence="1 2">
    <name type="scientific">Kribbella solani</name>
    <dbReference type="NCBI Taxonomy" id="236067"/>
    <lineage>
        <taxon>Bacteria</taxon>
        <taxon>Bacillati</taxon>
        <taxon>Actinomycetota</taxon>
        <taxon>Actinomycetes</taxon>
        <taxon>Propionibacteriales</taxon>
        <taxon>Kribbellaceae</taxon>
        <taxon>Kribbella</taxon>
    </lineage>
</organism>
<comment type="caution">
    <text evidence="1">The sequence shown here is derived from an EMBL/GenBank/DDBJ whole genome shotgun (WGS) entry which is preliminary data.</text>
</comment>
<evidence type="ECO:0000313" key="2">
    <source>
        <dbReference type="Proteomes" id="UP000558997"/>
    </source>
</evidence>
<dbReference type="RefSeq" id="WP_184839621.1">
    <property type="nucleotide sequence ID" value="NZ_BAAAVN010000008.1"/>
</dbReference>
<proteinExistence type="predicted"/>
<protein>
    <recommendedName>
        <fullName evidence="3">DUF2190 family protein</fullName>
    </recommendedName>
</protein>